<evidence type="ECO:0000256" key="1">
    <source>
        <dbReference type="ARBA" id="ARBA00006432"/>
    </source>
</evidence>
<keyword evidence="4" id="KW-1185">Reference proteome</keyword>
<dbReference type="PANTHER" id="PTHR43201:SF5">
    <property type="entry name" value="MEDIUM-CHAIN ACYL-COA LIGASE ACSF2, MITOCHONDRIAL"/>
    <property type="match status" value="1"/>
</dbReference>
<proteinExistence type="inferred from homology"/>
<organism evidence="3 4">
    <name type="scientific">Kibdelosporangium lantanae</name>
    <dbReference type="NCBI Taxonomy" id="1497396"/>
    <lineage>
        <taxon>Bacteria</taxon>
        <taxon>Bacillati</taxon>
        <taxon>Actinomycetota</taxon>
        <taxon>Actinomycetes</taxon>
        <taxon>Pseudonocardiales</taxon>
        <taxon>Pseudonocardiaceae</taxon>
        <taxon>Kibdelosporangium</taxon>
    </lineage>
</organism>
<protein>
    <recommendedName>
        <fullName evidence="5">AMP-dependent synthetase/ligase domain-containing protein</fullName>
    </recommendedName>
</protein>
<dbReference type="InterPro" id="IPR042099">
    <property type="entry name" value="ANL_N_sf"/>
</dbReference>
<evidence type="ECO:0008006" key="5">
    <source>
        <dbReference type="Google" id="ProtNLM"/>
    </source>
</evidence>
<sequence length="56" mass="5948">MTTTSITTANGWLSTGDIGYTVDGDIVVCGRSKDVIILAGRNIYPTDIERALTETA</sequence>
<evidence type="ECO:0000313" key="3">
    <source>
        <dbReference type="EMBL" id="MFD1049682.1"/>
    </source>
</evidence>
<comment type="similarity">
    <text evidence="1">Belongs to the ATP-dependent AMP-binding enzyme family.</text>
</comment>
<gene>
    <name evidence="3" type="ORF">ACFQ1S_31225</name>
</gene>
<evidence type="ECO:0000313" key="4">
    <source>
        <dbReference type="Proteomes" id="UP001597045"/>
    </source>
</evidence>
<dbReference type="SUPFAM" id="SSF56801">
    <property type="entry name" value="Acetyl-CoA synthetase-like"/>
    <property type="match status" value="1"/>
</dbReference>
<name>A0ABW3MG96_9PSEU</name>
<evidence type="ECO:0000256" key="2">
    <source>
        <dbReference type="ARBA" id="ARBA00022598"/>
    </source>
</evidence>
<reference evidence="4" key="1">
    <citation type="journal article" date="2019" name="Int. J. Syst. Evol. Microbiol.">
        <title>The Global Catalogue of Microorganisms (GCM) 10K type strain sequencing project: providing services to taxonomists for standard genome sequencing and annotation.</title>
        <authorList>
            <consortium name="The Broad Institute Genomics Platform"/>
            <consortium name="The Broad Institute Genome Sequencing Center for Infectious Disease"/>
            <person name="Wu L."/>
            <person name="Ma J."/>
        </authorList>
    </citation>
    <scope>NUCLEOTIDE SEQUENCE [LARGE SCALE GENOMIC DNA]</scope>
    <source>
        <strain evidence="4">JCM 31486</strain>
    </source>
</reference>
<keyword evidence="2" id="KW-0436">Ligase</keyword>
<accession>A0ABW3MG96</accession>
<dbReference type="PANTHER" id="PTHR43201">
    <property type="entry name" value="ACYL-COA SYNTHETASE"/>
    <property type="match status" value="1"/>
</dbReference>
<dbReference type="Proteomes" id="UP001597045">
    <property type="component" value="Unassembled WGS sequence"/>
</dbReference>
<dbReference type="Gene3D" id="3.40.50.12780">
    <property type="entry name" value="N-terminal domain of ligase-like"/>
    <property type="match status" value="1"/>
</dbReference>
<dbReference type="InterPro" id="IPR045851">
    <property type="entry name" value="AMP-bd_C_sf"/>
</dbReference>
<dbReference type="Gene3D" id="3.30.300.30">
    <property type="match status" value="1"/>
</dbReference>
<comment type="caution">
    <text evidence="3">The sequence shown here is derived from an EMBL/GenBank/DDBJ whole genome shotgun (WGS) entry which is preliminary data.</text>
</comment>
<dbReference type="EMBL" id="JBHTIS010002334">
    <property type="protein sequence ID" value="MFD1049682.1"/>
    <property type="molecule type" value="Genomic_DNA"/>
</dbReference>